<keyword evidence="2" id="KW-1185">Reference proteome</keyword>
<dbReference type="AlphaFoldDB" id="A0A109BJW1"/>
<accession>A0A109BJW1</accession>
<dbReference type="Proteomes" id="UP000059074">
    <property type="component" value="Unassembled WGS sequence"/>
</dbReference>
<dbReference type="STRING" id="121290.APY04_1315"/>
<dbReference type="EMBL" id="LMTR01000043">
    <property type="protein sequence ID" value="KWT69815.1"/>
    <property type="molecule type" value="Genomic_DNA"/>
</dbReference>
<gene>
    <name evidence="1" type="ORF">APY04_1315</name>
</gene>
<dbReference type="PATRIC" id="fig|121290.4.peg.2196"/>
<proteinExistence type="predicted"/>
<comment type="caution">
    <text evidence="1">The sequence shown here is derived from an EMBL/GenBank/DDBJ whole genome shotgun (WGS) entry which is preliminary data.</text>
</comment>
<name>A0A109BJW1_HYPSL</name>
<evidence type="ECO:0000313" key="1">
    <source>
        <dbReference type="EMBL" id="KWT69815.1"/>
    </source>
</evidence>
<organism evidence="1 2">
    <name type="scientific">Hyphomicrobium sulfonivorans</name>
    <dbReference type="NCBI Taxonomy" id="121290"/>
    <lineage>
        <taxon>Bacteria</taxon>
        <taxon>Pseudomonadati</taxon>
        <taxon>Pseudomonadota</taxon>
        <taxon>Alphaproteobacteria</taxon>
        <taxon>Hyphomicrobiales</taxon>
        <taxon>Hyphomicrobiaceae</taxon>
        <taxon>Hyphomicrobium</taxon>
    </lineage>
</organism>
<evidence type="ECO:0000313" key="2">
    <source>
        <dbReference type="Proteomes" id="UP000059074"/>
    </source>
</evidence>
<dbReference type="RefSeq" id="WP_068460827.1">
    <property type="nucleotide sequence ID" value="NZ_LMTR01000043.1"/>
</dbReference>
<sequence length="160" mass="17236">MTLVPYAGSSAPASASVAELRPRPKSYVSRIWRHGPNDGVPLFRIDTAIDPATIEDRALSAALAPFAPQLQDLSIYVLHAEEVKPLAPWAVGRLDVDEKSAHVFLHDYLAAPNGMLMLNLFQAPGAVADIVMGVAPMVVELPRIHFAITDYDIGIRASIG</sequence>
<protein>
    <submittedName>
        <fullName evidence="1">Uncharacterized protein</fullName>
    </submittedName>
</protein>
<reference evidence="1 2" key="1">
    <citation type="submission" date="2015-10" db="EMBL/GenBank/DDBJ databases">
        <title>Transcriptomic analysis of a linuron degrading triple-species bacterial consortium.</title>
        <authorList>
            <person name="Albers P."/>
        </authorList>
    </citation>
    <scope>NUCLEOTIDE SEQUENCE [LARGE SCALE GENOMIC DNA]</scope>
    <source>
        <strain evidence="1 2">WDL6</strain>
    </source>
</reference>